<evidence type="ECO:0000256" key="2">
    <source>
        <dbReference type="SAM" id="MobiDB-lite"/>
    </source>
</evidence>
<reference evidence="3 4" key="1">
    <citation type="journal article" date="2015" name="Int. J. Syst. Evol. Microbiol.">
        <title>Roseomonas oryzae sp. nov., isolated from paddy rhizosphere soil.</title>
        <authorList>
            <person name="Ramaprasad E.V."/>
            <person name="Sasikala Ch."/>
            <person name="Ramana Ch.V."/>
        </authorList>
    </citation>
    <scope>NUCLEOTIDE SEQUENCE [LARGE SCALE GENOMIC DNA]</scope>
    <source>
        <strain evidence="3 4">KCTC 42542</strain>
    </source>
</reference>
<sequence>MRRTAASGPRPGAPAAERSAERQASCPASPLPEGGAAGHGRSWRAITRRRDARATGGRDCARRGMMGAGASTFRLARIILRLKRSNKSRGKFPMTQSLETGMAISRRALLAAPAILGSTGALAQSGSGDWPRRTVRVVVPWPPGGGADTVGRILFTHLSETLRASFVIENRPGAAGAIGAAAAARSEPDGYTVLYDSTPQTINPALHSDMPFDLWRDLRPVFLAAVVPNLLIATPSAPARSVADLIALAKESPGSVNIGSSGNGSAQHMALELFRQAAGITVNHVPYRGGGPLTNDVIGGQIHYGFANGSGATGHVRGGSVRALCHTGTGRLASLPDVPSMAETLPGTEAYEWNGVFVPTGTPDIVVERLNTAMNAAIRDPAIANRLAQLNVGTRANTPADFNSFLRAEWDKWHRVVKQGNIRID</sequence>
<dbReference type="Gene3D" id="3.40.190.10">
    <property type="entry name" value="Periplasmic binding protein-like II"/>
    <property type="match status" value="1"/>
</dbReference>
<name>A0A5B2TGH8_9PROT</name>
<protein>
    <submittedName>
        <fullName evidence="3">Tripartite tricarboxylate transporter substrate binding protein</fullName>
    </submittedName>
</protein>
<accession>A0A5B2TGH8</accession>
<evidence type="ECO:0000256" key="1">
    <source>
        <dbReference type="ARBA" id="ARBA00006987"/>
    </source>
</evidence>
<dbReference type="CDD" id="cd13578">
    <property type="entry name" value="PBP2_Bug27"/>
    <property type="match status" value="1"/>
</dbReference>
<gene>
    <name evidence="3" type="ORF">F0Q34_10130</name>
</gene>
<dbReference type="Proteomes" id="UP000322110">
    <property type="component" value="Unassembled WGS sequence"/>
</dbReference>
<evidence type="ECO:0000313" key="3">
    <source>
        <dbReference type="EMBL" id="KAA2213577.1"/>
    </source>
</evidence>
<dbReference type="InterPro" id="IPR042100">
    <property type="entry name" value="Bug_dom1"/>
</dbReference>
<dbReference type="Pfam" id="PF03401">
    <property type="entry name" value="TctC"/>
    <property type="match status" value="1"/>
</dbReference>
<organism evidence="3 4">
    <name type="scientific">Teichococcus oryzae</name>
    <dbReference type="NCBI Taxonomy" id="1608942"/>
    <lineage>
        <taxon>Bacteria</taxon>
        <taxon>Pseudomonadati</taxon>
        <taxon>Pseudomonadota</taxon>
        <taxon>Alphaproteobacteria</taxon>
        <taxon>Acetobacterales</taxon>
        <taxon>Roseomonadaceae</taxon>
        <taxon>Roseomonas</taxon>
    </lineage>
</organism>
<comment type="caution">
    <text evidence="3">The sequence shown here is derived from an EMBL/GenBank/DDBJ whole genome shotgun (WGS) entry which is preliminary data.</text>
</comment>
<dbReference type="AlphaFoldDB" id="A0A5B2TGH8"/>
<keyword evidence="4" id="KW-1185">Reference proteome</keyword>
<proteinExistence type="inferred from homology"/>
<comment type="similarity">
    <text evidence="1">Belongs to the UPF0065 (bug) family.</text>
</comment>
<dbReference type="SUPFAM" id="SSF53850">
    <property type="entry name" value="Periplasmic binding protein-like II"/>
    <property type="match status" value="1"/>
</dbReference>
<dbReference type="PANTHER" id="PTHR42928:SF5">
    <property type="entry name" value="BLR1237 PROTEIN"/>
    <property type="match status" value="1"/>
</dbReference>
<evidence type="ECO:0000313" key="4">
    <source>
        <dbReference type="Proteomes" id="UP000322110"/>
    </source>
</evidence>
<dbReference type="PANTHER" id="PTHR42928">
    <property type="entry name" value="TRICARBOXYLATE-BINDING PROTEIN"/>
    <property type="match status" value="1"/>
</dbReference>
<dbReference type="Gene3D" id="3.40.190.150">
    <property type="entry name" value="Bordetella uptake gene, domain 1"/>
    <property type="match status" value="1"/>
</dbReference>
<dbReference type="EMBL" id="VUKA01000003">
    <property type="protein sequence ID" value="KAA2213577.1"/>
    <property type="molecule type" value="Genomic_DNA"/>
</dbReference>
<feature type="compositionally biased region" description="Low complexity" evidence="2">
    <location>
        <begin position="1"/>
        <end position="17"/>
    </location>
</feature>
<dbReference type="InterPro" id="IPR005064">
    <property type="entry name" value="BUG"/>
</dbReference>
<feature type="region of interest" description="Disordered" evidence="2">
    <location>
        <begin position="1"/>
        <end position="63"/>
    </location>
</feature>